<dbReference type="SUPFAM" id="SSF52374">
    <property type="entry name" value="Nucleotidylyl transferase"/>
    <property type="match status" value="1"/>
</dbReference>
<dbReference type="Pfam" id="PF09334">
    <property type="entry name" value="tRNA-synt_1g"/>
    <property type="match status" value="1"/>
</dbReference>
<dbReference type="KEGG" id="mcan:MCAN360_0657"/>
<dbReference type="SUPFAM" id="SSF47323">
    <property type="entry name" value="Anticodon-binding domain of a subclass of class I aminoacyl-tRNA synthetases"/>
    <property type="match status" value="1"/>
</dbReference>
<evidence type="ECO:0000259" key="12">
    <source>
        <dbReference type="Pfam" id="PF08264"/>
    </source>
</evidence>
<feature type="binding site" evidence="9">
    <location>
        <position position="591"/>
    </location>
    <ligand>
        <name>ATP</name>
        <dbReference type="ChEBI" id="CHEBI:30616"/>
    </ligand>
</feature>
<dbReference type="InterPro" id="IPR001412">
    <property type="entry name" value="aa-tRNA-synth_I_CS"/>
</dbReference>
<evidence type="ECO:0000256" key="5">
    <source>
        <dbReference type="ARBA" id="ARBA00022840"/>
    </source>
</evidence>
<comment type="catalytic activity">
    <reaction evidence="8 9">
        <text>tRNA(Leu) + L-leucine + ATP = L-leucyl-tRNA(Leu) + AMP + diphosphate</text>
        <dbReference type="Rhea" id="RHEA:11688"/>
        <dbReference type="Rhea" id="RHEA-COMP:9613"/>
        <dbReference type="Rhea" id="RHEA-COMP:9622"/>
        <dbReference type="ChEBI" id="CHEBI:30616"/>
        <dbReference type="ChEBI" id="CHEBI:33019"/>
        <dbReference type="ChEBI" id="CHEBI:57427"/>
        <dbReference type="ChEBI" id="CHEBI:78442"/>
        <dbReference type="ChEBI" id="CHEBI:78494"/>
        <dbReference type="ChEBI" id="CHEBI:456215"/>
        <dbReference type="EC" id="6.1.1.4"/>
    </reaction>
</comment>
<dbReference type="Gene3D" id="3.10.20.590">
    <property type="match status" value="1"/>
</dbReference>
<dbReference type="HOGENOM" id="CLU_004427_0_0_14"/>
<comment type="subcellular location">
    <subcellularLocation>
        <location evidence="9">Cytoplasm</location>
    </subcellularLocation>
</comment>
<dbReference type="InterPro" id="IPR002300">
    <property type="entry name" value="aa-tRNA-synth_Ia"/>
</dbReference>
<dbReference type="AlphaFoldDB" id="A0A077L9K9"/>
<accession>A0A077L9K9</accession>
<evidence type="ECO:0000256" key="4">
    <source>
        <dbReference type="ARBA" id="ARBA00022741"/>
    </source>
</evidence>
<dbReference type="EMBL" id="AP014631">
    <property type="protein sequence ID" value="BAP39723.1"/>
    <property type="molecule type" value="Genomic_DNA"/>
</dbReference>
<dbReference type="PANTHER" id="PTHR43740:SF2">
    <property type="entry name" value="LEUCINE--TRNA LIGASE, MITOCHONDRIAL"/>
    <property type="match status" value="1"/>
</dbReference>
<dbReference type="HAMAP" id="MF_00049_B">
    <property type="entry name" value="Leu_tRNA_synth_B"/>
    <property type="match status" value="1"/>
</dbReference>
<evidence type="ECO:0000259" key="13">
    <source>
        <dbReference type="Pfam" id="PF09334"/>
    </source>
</evidence>
<evidence type="ECO:0000256" key="8">
    <source>
        <dbReference type="ARBA" id="ARBA00047469"/>
    </source>
</evidence>
<dbReference type="InterPro" id="IPR015413">
    <property type="entry name" value="Methionyl/Leucyl_tRNA_Synth"/>
</dbReference>
<dbReference type="CDD" id="cd00812">
    <property type="entry name" value="LeuRS_core"/>
    <property type="match status" value="1"/>
</dbReference>
<dbReference type="InterPro" id="IPR025709">
    <property type="entry name" value="Leu_tRNA-synth_edit"/>
</dbReference>
<gene>
    <name evidence="9 15" type="primary">leuS</name>
    <name evidence="15" type="ORF">MCAN360_0657</name>
</gene>
<keyword evidence="16" id="KW-1185">Reference proteome</keyword>
<dbReference type="GO" id="GO:0006429">
    <property type="term" value="P:leucyl-tRNA aminoacylation"/>
    <property type="evidence" value="ECO:0007669"/>
    <property type="project" value="UniProtKB-UniRule"/>
</dbReference>
<dbReference type="FunFam" id="3.40.50.620:FF:000056">
    <property type="entry name" value="Leucine--tRNA ligase"/>
    <property type="match status" value="1"/>
</dbReference>
<dbReference type="SUPFAM" id="SSF50677">
    <property type="entry name" value="ValRS/IleRS/LeuRS editing domain"/>
    <property type="match status" value="1"/>
</dbReference>
<dbReference type="InterPro" id="IPR009008">
    <property type="entry name" value="Val/Leu/Ile-tRNA-synth_edit"/>
</dbReference>
<dbReference type="Pfam" id="PF00133">
    <property type="entry name" value="tRNA-synt_1"/>
    <property type="match status" value="1"/>
</dbReference>
<dbReference type="Pfam" id="PF13603">
    <property type="entry name" value="tRNA-synt_1_2"/>
    <property type="match status" value="1"/>
</dbReference>
<evidence type="ECO:0000256" key="9">
    <source>
        <dbReference type="HAMAP-Rule" id="MF_00049"/>
    </source>
</evidence>
<evidence type="ECO:0000256" key="7">
    <source>
        <dbReference type="ARBA" id="ARBA00023146"/>
    </source>
</evidence>
<feature type="domain" description="Aminoacyl-tRNA synthetase class Ia" evidence="11">
    <location>
        <begin position="421"/>
        <end position="616"/>
    </location>
</feature>
<evidence type="ECO:0000256" key="3">
    <source>
        <dbReference type="ARBA" id="ARBA00022598"/>
    </source>
</evidence>
<dbReference type="Proteomes" id="UP000031641">
    <property type="component" value="Chromosome"/>
</dbReference>
<evidence type="ECO:0000256" key="6">
    <source>
        <dbReference type="ARBA" id="ARBA00022917"/>
    </source>
</evidence>
<dbReference type="PANTHER" id="PTHR43740">
    <property type="entry name" value="LEUCYL-TRNA SYNTHETASE"/>
    <property type="match status" value="1"/>
</dbReference>
<protein>
    <recommendedName>
        <fullName evidence="9">Leucine--tRNA ligase</fullName>
        <ecNumber evidence="9">6.1.1.4</ecNumber>
    </recommendedName>
    <alternativeName>
        <fullName evidence="9">Leucyl-tRNA synthetase</fullName>
        <shortName evidence="9">LeuRS</shortName>
    </alternativeName>
</protein>
<dbReference type="Gene3D" id="1.10.730.10">
    <property type="entry name" value="Isoleucyl-tRNA Synthetase, Domain 1"/>
    <property type="match status" value="1"/>
</dbReference>
<dbReference type="GO" id="GO:0005524">
    <property type="term" value="F:ATP binding"/>
    <property type="evidence" value="ECO:0007669"/>
    <property type="project" value="UniProtKB-UniRule"/>
</dbReference>
<dbReference type="InterPro" id="IPR013155">
    <property type="entry name" value="M/V/L/I-tRNA-synth_anticd-bd"/>
</dbReference>
<feature type="short sequence motif" description="'KMSKS' region" evidence="9">
    <location>
        <begin position="588"/>
        <end position="592"/>
    </location>
</feature>
<keyword evidence="5 9" id="KW-0067">ATP-binding</keyword>
<organism evidence="15 16">
    <name type="scientific">Metamycoplasma canadense</name>
    <dbReference type="NCBI Taxonomy" id="29554"/>
    <lineage>
        <taxon>Bacteria</taxon>
        <taxon>Bacillati</taxon>
        <taxon>Mycoplasmatota</taxon>
        <taxon>Mycoplasmoidales</taxon>
        <taxon>Metamycoplasmataceae</taxon>
        <taxon>Metamycoplasma</taxon>
    </lineage>
</organism>
<dbReference type="Pfam" id="PF08264">
    <property type="entry name" value="Anticodon_1"/>
    <property type="match status" value="1"/>
</dbReference>
<feature type="domain" description="Methionyl/Leucyl tRNA synthetase" evidence="13">
    <location>
        <begin position="49"/>
        <end position="180"/>
    </location>
</feature>
<keyword evidence="7 9" id="KW-0030">Aminoacyl-tRNA synthetase</keyword>
<keyword evidence="6 9" id="KW-0648">Protein biosynthesis</keyword>
<keyword evidence="4 9" id="KW-0547">Nucleotide-binding</keyword>
<dbReference type="PRINTS" id="PR00985">
    <property type="entry name" value="TRNASYNTHLEU"/>
</dbReference>
<evidence type="ECO:0000259" key="14">
    <source>
        <dbReference type="Pfam" id="PF13603"/>
    </source>
</evidence>
<dbReference type="InterPro" id="IPR014729">
    <property type="entry name" value="Rossmann-like_a/b/a_fold"/>
</dbReference>
<dbReference type="GO" id="GO:0005829">
    <property type="term" value="C:cytosol"/>
    <property type="evidence" value="ECO:0007669"/>
    <property type="project" value="TreeGrafter"/>
</dbReference>
<name>A0A077L9K9_9BACT</name>
<dbReference type="InterPro" id="IPR009080">
    <property type="entry name" value="tRNAsynth_Ia_anticodon-bd"/>
</dbReference>
<feature type="domain" description="Leucyl-tRNA synthetase editing" evidence="14">
    <location>
        <begin position="233"/>
        <end position="409"/>
    </location>
</feature>
<keyword evidence="2 9" id="KW-0963">Cytoplasm</keyword>
<feature type="domain" description="Methionyl/Valyl/Leucyl/Isoleucyl-tRNA synthetase anticodon-binding" evidence="12">
    <location>
        <begin position="660"/>
        <end position="773"/>
    </location>
</feature>
<evidence type="ECO:0000256" key="2">
    <source>
        <dbReference type="ARBA" id="ARBA00022490"/>
    </source>
</evidence>
<dbReference type="GO" id="GO:0004823">
    <property type="term" value="F:leucine-tRNA ligase activity"/>
    <property type="evidence" value="ECO:0007669"/>
    <property type="project" value="UniProtKB-UniRule"/>
</dbReference>
<comment type="similarity">
    <text evidence="1 9 10">Belongs to the class-I aminoacyl-tRNA synthetase family.</text>
</comment>
<evidence type="ECO:0000259" key="11">
    <source>
        <dbReference type="Pfam" id="PF00133"/>
    </source>
</evidence>
<dbReference type="Gene3D" id="3.40.50.620">
    <property type="entry name" value="HUPs"/>
    <property type="match status" value="2"/>
</dbReference>
<dbReference type="PROSITE" id="PS00178">
    <property type="entry name" value="AA_TRNA_LIGASE_I"/>
    <property type="match status" value="1"/>
</dbReference>
<dbReference type="FunFam" id="3.40.50.620:FF:000077">
    <property type="entry name" value="Leucine--tRNA ligase"/>
    <property type="match status" value="1"/>
</dbReference>
<dbReference type="EC" id="6.1.1.4" evidence="9"/>
<keyword evidence="3 9" id="KW-0436">Ligase</keyword>
<dbReference type="FunFam" id="1.10.730.10:FF:000002">
    <property type="entry name" value="Leucine--tRNA ligase"/>
    <property type="match status" value="1"/>
</dbReference>
<reference evidence="16" key="1">
    <citation type="journal article" date="2014" name="Genome Announc.">
        <title>Complete Genome Sequence of Mycoplasma canadense Strain HAZ 360_1 from Bovine Mastitic Milk in Japan.</title>
        <authorList>
            <person name="Hata E."/>
        </authorList>
    </citation>
    <scope>NUCLEOTIDE SEQUENCE [LARGE SCALE GENOMIC DNA]</scope>
    <source>
        <strain evidence="16">HAZ360_1</strain>
    </source>
</reference>
<evidence type="ECO:0000313" key="15">
    <source>
        <dbReference type="EMBL" id="BAP39723.1"/>
    </source>
</evidence>
<evidence type="ECO:0000256" key="10">
    <source>
        <dbReference type="RuleBase" id="RU363035"/>
    </source>
</evidence>
<evidence type="ECO:0000256" key="1">
    <source>
        <dbReference type="ARBA" id="ARBA00005594"/>
    </source>
</evidence>
<dbReference type="NCBIfam" id="TIGR00396">
    <property type="entry name" value="leuS_bact"/>
    <property type="match status" value="1"/>
</dbReference>
<comment type="caution">
    <text evidence="9">Lacks conserved residue(s) required for the propagation of feature annotation.</text>
</comment>
<dbReference type="STRING" id="29554.MCAN360_0657"/>
<sequence length="813" mass="94952">MANFYYYCIINIMYNHKEIEKKWQDFWEKNKSFKTKETSLKKAYILDMFPYPSGAGLHVGHLEGYTATDIISRYKRLNGFDVLHPIGWDAFGLPAEQYAIKTGNHPAPFTIKNIDNFRRQLKLMGFSYDYSKEINTTDPKFYFWTQWIFKKLYEHNLASIEEIDVNWCEGLGTVLANEEIIEVDGQKVSERGNFLVVKKPMKQWVLKITEYADKLLEGLNDLDWPESLKLLQKNWIGKSEGHIVEWDIFDDNFSLKTFTTRLDTIYGVSVLVISPEHPLLLKIAKNEYKNDIEEYLKLTKSKNELERTQLNKDKTGLFTGAYAIHPLTNKKIEIWVSDYVLMNYGTGVVMSVPAHDTRDFEFAKKFNLEIKPVIESPTLPYLENGKHINSELANFFENKEAEEIIYKTLKKINKVEKKINYKLRDWVFSRQRYWGEPFPVLFDENNQIHLVDDLVSLPEISNIKPSGTTQGPLANVKDWVNVEIDGKIYRHDTNVMPQWAGSSWYFLAYILKNEDGTYLPLDSIKARKRFEKWMPVDLYIGGQEHAVLHLLYARFWHRFLYDLNIVNTKEPFYKLINQGLILGPDGQKMSKSLGNVINPDGLVESHGADALRLYEMFMGPLTESKSWNTDSLNGIRKWLDKIYLIFDNLKNNIDPLTPNKVLDSEINQLILDITENIEKYKFNIAISKFMIFINYLLTVKTVNSKDIIKNFAILFSPFAPHISEEILSMIGEKPIEFQTWPICDSKKIIIKNPQIGIQINGKVRGQIEILPFWNKEELIKHALELHSIKKWLENKEIIKIIYIENKILNIIIK</sequence>
<dbReference type="GO" id="GO:0002161">
    <property type="term" value="F:aminoacyl-tRNA deacylase activity"/>
    <property type="evidence" value="ECO:0007669"/>
    <property type="project" value="InterPro"/>
</dbReference>
<dbReference type="InterPro" id="IPR002302">
    <property type="entry name" value="Leu-tRNA-ligase"/>
</dbReference>
<proteinExistence type="inferred from homology"/>
<evidence type="ECO:0000313" key="16">
    <source>
        <dbReference type="Proteomes" id="UP000031641"/>
    </source>
</evidence>